<dbReference type="PANTHER" id="PTHR42813:SF4">
    <property type="entry name" value="NADP-DEPENDENT ISOPROPANOL DEHYDROGENASE"/>
    <property type="match status" value="1"/>
</dbReference>
<dbReference type="Proteomes" id="UP000824007">
    <property type="component" value="Unassembled WGS sequence"/>
</dbReference>
<dbReference type="EMBL" id="DXDD01000171">
    <property type="protein sequence ID" value="HIY61744.1"/>
    <property type="molecule type" value="Genomic_DNA"/>
</dbReference>
<sequence>MKAVVYEGNGKLTLTERPEPKLKEAADAIIRVTLTTICSSDIHIKHGAVPRAVPGTILGHEFVGVVEQTGEAVKKFHPGDRVAVNVETFCGECFFCERGYVNNCTDPQGGWAMGCRIDGGQAEYVRVPFADNGLTAIPDGVSDEAALFTGDLLSTGYWGASLAEIRPGDTAAVIGAGPTGLCCMMCARLYQPGRIIAIDVDDSRLLLAKRQGLADVTLNPLRDDVEKKVRRLTEGRGADAVLEAAGGRDTFQMAWRIARPNAVAAIIAMYEEPQTLPLPDMYGKNLIFKTGGVDASHCGRIMELIAEGKLDARCLITHRTTLEHIMEAYEVFENKREHVVKYAVKVG</sequence>
<gene>
    <name evidence="8" type="ORF">H9831_13905</name>
</gene>
<dbReference type="Gene3D" id="3.90.180.10">
    <property type="entry name" value="Medium-chain alcohol dehydrogenases, catalytic domain"/>
    <property type="match status" value="1"/>
</dbReference>
<keyword evidence="4 6" id="KW-0862">Zinc</keyword>
<keyword evidence="3 6" id="KW-0479">Metal-binding</keyword>
<dbReference type="InterPro" id="IPR020843">
    <property type="entry name" value="ER"/>
</dbReference>
<dbReference type="AlphaFoldDB" id="A0A9D1YSH1"/>
<evidence type="ECO:0000256" key="2">
    <source>
        <dbReference type="ARBA" id="ARBA00008072"/>
    </source>
</evidence>
<dbReference type="GO" id="GO:0008270">
    <property type="term" value="F:zinc ion binding"/>
    <property type="evidence" value="ECO:0007669"/>
    <property type="project" value="InterPro"/>
</dbReference>
<protein>
    <submittedName>
        <fullName evidence="8">Alcohol dehydrogenase</fullName>
    </submittedName>
</protein>
<dbReference type="Gene3D" id="3.40.50.720">
    <property type="entry name" value="NAD(P)-binding Rossmann-like Domain"/>
    <property type="match status" value="1"/>
</dbReference>
<dbReference type="GO" id="GO:0016491">
    <property type="term" value="F:oxidoreductase activity"/>
    <property type="evidence" value="ECO:0007669"/>
    <property type="project" value="UniProtKB-KW"/>
</dbReference>
<dbReference type="InterPro" id="IPR036291">
    <property type="entry name" value="NAD(P)-bd_dom_sf"/>
</dbReference>
<name>A0A9D1YSH1_9FIRM</name>
<comment type="cofactor">
    <cofactor evidence="1 6">
        <name>Zn(2+)</name>
        <dbReference type="ChEBI" id="CHEBI:29105"/>
    </cofactor>
</comment>
<dbReference type="CDD" id="cd05278">
    <property type="entry name" value="FDH_like"/>
    <property type="match status" value="1"/>
</dbReference>
<dbReference type="Pfam" id="PF00107">
    <property type="entry name" value="ADH_zinc_N"/>
    <property type="match status" value="1"/>
</dbReference>
<proteinExistence type="inferred from homology"/>
<reference evidence="8" key="1">
    <citation type="journal article" date="2021" name="PeerJ">
        <title>Extensive microbial diversity within the chicken gut microbiome revealed by metagenomics and culture.</title>
        <authorList>
            <person name="Gilroy R."/>
            <person name="Ravi A."/>
            <person name="Getino M."/>
            <person name="Pursley I."/>
            <person name="Horton D.L."/>
            <person name="Alikhan N.F."/>
            <person name="Baker D."/>
            <person name="Gharbi K."/>
            <person name="Hall N."/>
            <person name="Watson M."/>
            <person name="Adriaenssens E.M."/>
            <person name="Foster-Nyarko E."/>
            <person name="Jarju S."/>
            <person name="Secka A."/>
            <person name="Antonio M."/>
            <person name="Oren A."/>
            <person name="Chaudhuri R.R."/>
            <person name="La Ragione R."/>
            <person name="Hildebrand F."/>
            <person name="Pallen M.J."/>
        </authorList>
    </citation>
    <scope>NUCLEOTIDE SEQUENCE</scope>
    <source>
        <strain evidence="8">ChiSxjej3B15-24422</strain>
    </source>
</reference>
<accession>A0A9D1YSH1</accession>
<dbReference type="InterPro" id="IPR013154">
    <property type="entry name" value="ADH-like_N"/>
</dbReference>
<evidence type="ECO:0000259" key="7">
    <source>
        <dbReference type="SMART" id="SM00829"/>
    </source>
</evidence>
<evidence type="ECO:0000256" key="1">
    <source>
        <dbReference type="ARBA" id="ARBA00001947"/>
    </source>
</evidence>
<dbReference type="SMART" id="SM00829">
    <property type="entry name" value="PKS_ER"/>
    <property type="match status" value="1"/>
</dbReference>
<dbReference type="SUPFAM" id="SSF51735">
    <property type="entry name" value="NAD(P)-binding Rossmann-fold domains"/>
    <property type="match status" value="1"/>
</dbReference>
<evidence type="ECO:0000256" key="3">
    <source>
        <dbReference type="ARBA" id="ARBA00022723"/>
    </source>
</evidence>
<comment type="caution">
    <text evidence="8">The sequence shown here is derived from an EMBL/GenBank/DDBJ whole genome shotgun (WGS) entry which is preliminary data.</text>
</comment>
<dbReference type="PROSITE" id="PS00059">
    <property type="entry name" value="ADH_ZINC"/>
    <property type="match status" value="1"/>
</dbReference>
<comment type="similarity">
    <text evidence="2 6">Belongs to the zinc-containing alcohol dehydrogenase family.</text>
</comment>
<reference evidence="8" key="2">
    <citation type="submission" date="2021-04" db="EMBL/GenBank/DDBJ databases">
        <authorList>
            <person name="Gilroy R."/>
        </authorList>
    </citation>
    <scope>NUCLEOTIDE SEQUENCE</scope>
    <source>
        <strain evidence="8">ChiSxjej3B15-24422</strain>
    </source>
</reference>
<evidence type="ECO:0000256" key="6">
    <source>
        <dbReference type="RuleBase" id="RU361277"/>
    </source>
</evidence>
<dbReference type="InterPro" id="IPR011032">
    <property type="entry name" value="GroES-like_sf"/>
</dbReference>
<evidence type="ECO:0000313" key="8">
    <source>
        <dbReference type="EMBL" id="HIY61744.1"/>
    </source>
</evidence>
<dbReference type="Pfam" id="PF08240">
    <property type="entry name" value="ADH_N"/>
    <property type="match status" value="1"/>
</dbReference>
<keyword evidence="5" id="KW-0560">Oxidoreductase</keyword>
<feature type="domain" description="Enoyl reductase (ER)" evidence="7">
    <location>
        <begin position="8"/>
        <end position="340"/>
    </location>
</feature>
<organism evidence="8 9">
    <name type="scientific">Candidatus Eisenbergiella pullistercoris</name>
    <dbReference type="NCBI Taxonomy" id="2838555"/>
    <lineage>
        <taxon>Bacteria</taxon>
        <taxon>Bacillati</taxon>
        <taxon>Bacillota</taxon>
        <taxon>Clostridia</taxon>
        <taxon>Lachnospirales</taxon>
        <taxon>Lachnospiraceae</taxon>
        <taxon>Eisenbergiella</taxon>
    </lineage>
</organism>
<evidence type="ECO:0000256" key="5">
    <source>
        <dbReference type="ARBA" id="ARBA00023002"/>
    </source>
</evidence>
<dbReference type="InterPro" id="IPR002328">
    <property type="entry name" value="ADH_Zn_CS"/>
</dbReference>
<evidence type="ECO:0000313" key="9">
    <source>
        <dbReference type="Proteomes" id="UP000824007"/>
    </source>
</evidence>
<dbReference type="PANTHER" id="PTHR42813">
    <property type="entry name" value="ZINC-TYPE ALCOHOL DEHYDROGENASE-LIKE"/>
    <property type="match status" value="1"/>
</dbReference>
<dbReference type="InterPro" id="IPR013149">
    <property type="entry name" value="ADH-like_C"/>
</dbReference>
<evidence type="ECO:0000256" key="4">
    <source>
        <dbReference type="ARBA" id="ARBA00022833"/>
    </source>
</evidence>
<dbReference type="SUPFAM" id="SSF50129">
    <property type="entry name" value="GroES-like"/>
    <property type="match status" value="1"/>
</dbReference>